<name>A0A067LXU3_BOTB1</name>
<proteinExistence type="predicted"/>
<evidence type="ECO:0000256" key="1">
    <source>
        <dbReference type="SAM" id="MobiDB-lite"/>
    </source>
</evidence>
<organism evidence="2 3">
    <name type="scientific">Botryobasidium botryosum (strain FD-172 SS1)</name>
    <dbReference type="NCBI Taxonomy" id="930990"/>
    <lineage>
        <taxon>Eukaryota</taxon>
        <taxon>Fungi</taxon>
        <taxon>Dikarya</taxon>
        <taxon>Basidiomycota</taxon>
        <taxon>Agaricomycotina</taxon>
        <taxon>Agaricomycetes</taxon>
        <taxon>Cantharellales</taxon>
        <taxon>Botryobasidiaceae</taxon>
        <taxon>Botryobasidium</taxon>
    </lineage>
</organism>
<accession>A0A067LXU3</accession>
<gene>
    <name evidence="2" type="ORF">BOTBODRAFT_118977</name>
</gene>
<dbReference type="HOGENOM" id="CLU_059618_0_0_1"/>
<protein>
    <recommendedName>
        <fullName evidence="4">Clp1-like protein</fullName>
    </recommendedName>
</protein>
<reference evidence="3" key="1">
    <citation type="journal article" date="2014" name="Proc. Natl. Acad. Sci. U.S.A.">
        <title>Extensive sampling of basidiomycete genomes demonstrates inadequacy of the white-rot/brown-rot paradigm for wood decay fungi.</title>
        <authorList>
            <person name="Riley R."/>
            <person name="Salamov A.A."/>
            <person name="Brown D.W."/>
            <person name="Nagy L.G."/>
            <person name="Floudas D."/>
            <person name="Held B.W."/>
            <person name="Levasseur A."/>
            <person name="Lombard V."/>
            <person name="Morin E."/>
            <person name="Otillar R."/>
            <person name="Lindquist E.A."/>
            <person name="Sun H."/>
            <person name="LaButti K.M."/>
            <person name="Schmutz J."/>
            <person name="Jabbour D."/>
            <person name="Luo H."/>
            <person name="Baker S.E."/>
            <person name="Pisabarro A.G."/>
            <person name="Walton J.D."/>
            <person name="Blanchette R.A."/>
            <person name="Henrissat B."/>
            <person name="Martin F."/>
            <person name="Cullen D."/>
            <person name="Hibbett D.S."/>
            <person name="Grigoriev I.V."/>
        </authorList>
    </citation>
    <scope>NUCLEOTIDE SEQUENCE [LARGE SCALE GENOMIC DNA]</scope>
    <source>
        <strain evidence="3">FD-172 SS1</strain>
    </source>
</reference>
<evidence type="ECO:0000313" key="3">
    <source>
        <dbReference type="Proteomes" id="UP000027195"/>
    </source>
</evidence>
<keyword evidence="3" id="KW-1185">Reference proteome</keyword>
<dbReference type="AlphaFoldDB" id="A0A067LXU3"/>
<sequence>MTVFAPVQPRALPPHASSKAKAAPYTVCTPPAAPRRRSRSSLPNALACAKLAASKSNLKATVVPLRQQSHGSKFPAPTRKVHLPRHLPRPAIPLVSTEALAAIDPALQSVPLAYVHQKLDALRSHLIAGASSVSPASTAPPHGLPTEVELIVHDVPFGFTPTHMFAVMNARRSKAALYPFHHLVFAAHCANMPAIPAASTSTSAPSSSGHTVVPVVPLVLPSPETFPLIRDFIYTKRTDRLLSSLFPLPTPPSSTASHFFTPPPSPSSSGSSSPSSPATPGATTDTLSRALASTFTLQGLFERARSVHGLWANAVALGIADDELWRVMATAWEVVVNSIAISTGQPVQVQRPGPSRRESMP</sequence>
<evidence type="ECO:0008006" key="4">
    <source>
        <dbReference type="Google" id="ProtNLM"/>
    </source>
</evidence>
<feature type="region of interest" description="Disordered" evidence="1">
    <location>
        <begin position="1"/>
        <end position="24"/>
    </location>
</feature>
<dbReference type="EMBL" id="KL198094">
    <property type="protein sequence ID" value="KDQ08208.1"/>
    <property type="molecule type" value="Genomic_DNA"/>
</dbReference>
<evidence type="ECO:0000313" key="2">
    <source>
        <dbReference type="EMBL" id="KDQ08208.1"/>
    </source>
</evidence>
<dbReference type="InParanoid" id="A0A067LXU3"/>
<dbReference type="OrthoDB" id="2570975at2759"/>
<dbReference type="Proteomes" id="UP000027195">
    <property type="component" value="Unassembled WGS sequence"/>
</dbReference>
<feature type="compositionally biased region" description="Low complexity" evidence="1">
    <location>
        <begin position="267"/>
        <end position="284"/>
    </location>
</feature>
<feature type="region of interest" description="Disordered" evidence="1">
    <location>
        <begin position="253"/>
        <end position="284"/>
    </location>
</feature>